<sequence>MIRPGEALRLLHINWILLRHGLDEVILVTHLFRPVRFILYLSPWYWWRRNRLPPYPVRIRLALEDLGPIFVKFGQILSTRRDLVPKEIADELSRLQDAVPPFSGAEARRIVEKAWGRPIEQVLDEFDETPLASASIAQVHTARLKDGREVVVKVLRPGIETVIRRDVGLLYIIAHLANRYWKEARRLRPLEVVEDYERTILDELDLQREAANAAQLRRNWEGSDILYVPEVYWDHTRKNVLVMERIYGTPVGDIEALRAQGISMRQLGEQGVEIFFTQVFRDNFFHADMHPGNIFVEPGGRYIAVDFGIVGSLTSEDQRYLAENLLAFFNRDYHRVAELHVESGWVPRKTRVDEFEAAIRSVCEPIFNKPLSEISFGHFLLNLFQTARRFDMEVQPQLVLLQKTLLYIEGLGRQLYPELDLWSTAKPYLERWMREQVGPRAFARKLKKNLPQMSEHAADMPLLLYKVLHDTAEGKLTLNWHSSELRRLRLQLAQQHQRMTGTTSGAAMLVSGSLLLTLGPSVLLPAGVVTGGGITLVAVGLVLMLRGWYR</sequence>
<dbReference type="CDD" id="cd13972">
    <property type="entry name" value="UbiB"/>
    <property type="match status" value="1"/>
</dbReference>
<dbReference type="NCBIfam" id="NF003404">
    <property type="entry name" value="PRK04750.1"/>
    <property type="match status" value="1"/>
</dbReference>
<comment type="caution">
    <text evidence="15">The sequence shown here is derived from an EMBL/GenBank/DDBJ whole genome shotgun (WGS) entry which is preliminary data.</text>
</comment>
<feature type="binding site" evidence="13">
    <location>
        <position position="153"/>
    </location>
    <ligand>
        <name>ATP</name>
        <dbReference type="ChEBI" id="CHEBI:30616"/>
    </ligand>
</feature>
<dbReference type="SUPFAM" id="SSF56112">
    <property type="entry name" value="Protein kinase-like (PK-like)"/>
    <property type="match status" value="1"/>
</dbReference>
<comment type="pathway">
    <text evidence="1 13">Cofactor biosynthesis; ubiquinone biosynthesis [regulation].</text>
</comment>
<dbReference type="InterPro" id="IPR010232">
    <property type="entry name" value="UbiB"/>
</dbReference>
<evidence type="ECO:0000256" key="2">
    <source>
        <dbReference type="ARBA" id="ARBA00009670"/>
    </source>
</evidence>
<organism evidence="15">
    <name type="scientific">Sedimenticola thiotaurini</name>
    <dbReference type="NCBI Taxonomy" id="1543721"/>
    <lineage>
        <taxon>Bacteria</taxon>
        <taxon>Pseudomonadati</taxon>
        <taxon>Pseudomonadota</taxon>
        <taxon>Gammaproteobacteria</taxon>
        <taxon>Chromatiales</taxon>
        <taxon>Sedimenticolaceae</taxon>
        <taxon>Sedimenticola</taxon>
    </lineage>
</organism>
<dbReference type="InterPro" id="IPR004147">
    <property type="entry name" value="ABC1_dom"/>
</dbReference>
<dbReference type="EC" id="2.7.-.-" evidence="13"/>
<evidence type="ECO:0000256" key="1">
    <source>
        <dbReference type="ARBA" id="ARBA00005020"/>
    </source>
</evidence>
<dbReference type="InterPro" id="IPR050154">
    <property type="entry name" value="UbiB_kinase"/>
</dbReference>
<evidence type="ECO:0000256" key="9">
    <source>
        <dbReference type="ARBA" id="ARBA00022777"/>
    </source>
</evidence>
<evidence type="ECO:0000256" key="13">
    <source>
        <dbReference type="HAMAP-Rule" id="MF_00414"/>
    </source>
</evidence>
<evidence type="ECO:0000256" key="3">
    <source>
        <dbReference type="ARBA" id="ARBA00022475"/>
    </source>
</evidence>
<evidence type="ECO:0000313" key="15">
    <source>
        <dbReference type="EMBL" id="HEB95369.1"/>
    </source>
</evidence>
<dbReference type="PANTHER" id="PTHR10566:SF113">
    <property type="entry name" value="PROTEIN ACTIVITY OF BC1 COMPLEX KINASE 7, CHLOROPLASTIC"/>
    <property type="match status" value="1"/>
</dbReference>
<name>A0A831RM19_9GAMM</name>
<evidence type="ECO:0000259" key="14">
    <source>
        <dbReference type="Pfam" id="PF03109"/>
    </source>
</evidence>
<dbReference type="UniPathway" id="UPA00232"/>
<dbReference type="GO" id="GO:0006744">
    <property type="term" value="P:ubiquinone biosynthetic process"/>
    <property type="evidence" value="ECO:0007669"/>
    <property type="project" value="UniProtKB-UniPathway"/>
</dbReference>
<dbReference type="PANTHER" id="PTHR10566">
    <property type="entry name" value="CHAPERONE-ACTIVITY OF BC1 COMPLEX CABC1 -RELATED"/>
    <property type="match status" value="1"/>
</dbReference>
<comment type="caution">
    <text evidence="13">Lacks conserved residue(s) required for the propagation of feature annotation.</text>
</comment>
<comment type="similarity">
    <text evidence="2">Belongs to the protein kinase superfamily. ADCK protein kinase family.</text>
</comment>
<dbReference type="GO" id="GO:0005886">
    <property type="term" value="C:plasma membrane"/>
    <property type="evidence" value="ECO:0007669"/>
    <property type="project" value="UniProtKB-SubCell"/>
</dbReference>
<evidence type="ECO:0000256" key="6">
    <source>
        <dbReference type="ARBA" id="ARBA00022688"/>
    </source>
</evidence>
<gene>
    <name evidence="13 15" type="primary">ubiB</name>
    <name evidence="15" type="ORF">ENI96_02920</name>
</gene>
<proteinExistence type="inferred from homology"/>
<reference evidence="15" key="1">
    <citation type="journal article" date="2020" name="mSystems">
        <title>Genome- and Community-Level Interaction Insights into Carbon Utilization and Element Cycling Functions of Hydrothermarchaeota in Hydrothermal Sediment.</title>
        <authorList>
            <person name="Zhou Z."/>
            <person name="Liu Y."/>
            <person name="Xu W."/>
            <person name="Pan J."/>
            <person name="Luo Z.H."/>
            <person name="Li M."/>
        </authorList>
    </citation>
    <scope>NUCLEOTIDE SEQUENCE [LARGE SCALE GENOMIC DNA]</scope>
    <source>
        <strain evidence="15">HyVt-443</strain>
    </source>
</reference>
<evidence type="ECO:0000256" key="10">
    <source>
        <dbReference type="ARBA" id="ARBA00022840"/>
    </source>
</evidence>
<comment type="subcellular location">
    <subcellularLocation>
        <location evidence="13">Cell membrane</location>
        <topology evidence="13">Single-pass membrane protein</topology>
    </subcellularLocation>
</comment>
<keyword evidence="11 13" id="KW-1133">Transmembrane helix</keyword>
<keyword evidence="8 13" id="KW-0547">Nucleotide-binding</keyword>
<dbReference type="HAMAP" id="MF_00414">
    <property type="entry name" value="UbiB"/>
    <property type="match status" value="1"/>
</dbReference>
<keyword evidence="10 13" id="KW-0067">ATP-binding</keyword>
<keyword evidence="6 13" id="KW-0831">Ubiquinone biosynthesis</keyword>
<feature type="domain" description="ABC1 atypical kinase-like" evidence="14">
    <location>
        <begin position="94"/>
        <end position="340"/>
    </location>
</feature>
<dbReference type="InterPro" id="IPR011009">
    <property type="entry name" value="Kinase-like_dom_sf"/>
</dbReference>
<dbReference type="Proteomes" id="UP000886251">
    <property type="component" value="Unassembled WGS sequence"/>
</dbReference>
<evidence type="ECO:0000256" key="4">
    <source>
        <dbReference type="ARBA" id="ARBA00022519"/>
    </source>
</evidence>
<evidence type="ECO:0000256" key="8">
    <source>
        <dbReference type="ARBA" id="ARBA00022741"/>
    </source>
</evidence>
<evidence type="ECO:0000256" key="5">
    <source>
        <dbReference type="ARBA" id="ARBA00022679"/>
    </source>
</evidence>
<dbReference type="InterPro" id="IPR045308">
    <property type="entry name" value="UbiB_bact"/>
</dbReference>
<feature type="transmembrane region" description="Helical" evidence="13">
    <location>
        <begin position="522"/>
        <end position="545"/>
    </location>
</feature>
<keyword evidence="5 13" id="KW-0808">Transferase</keyword>
<dbReference type="GO" id="GO:0004672">
    <property type="term" value="F:protein kinase activity"/>
    <property type="evidence" value="ECO:0007669"/>
    <property type="project" value="UniProtKB-UniRule"/>
</dbReference>
<accession>A0A831RM19</accession>
<dbReference type="EMBL" id="DRKP01000037">
    <property type="protein sequence ID" value="HEB95369.1"/>
    <property type="molecule type" value="Genomic_DNA"/>
</dbReference>
<dbReference type="Pfam" id="PF03109">
    <property type="entry name" value="ABC1"/>
    <property type="match status" value="1"/>
</dbReference>
<keyword evidence="9 13" id="KW-0418">Kinase</keyword>
<keyword evidence="4" id="KW-0997">Cell inner membrane</keyword>
<keyword evidence="3 13" id="KW-1003">Cell membrane</keyword>
<dbReference type="NCBIfam" id="TIGR01982">
    <property type="entry name" value="UbiB"/>
    <property type="match status" value="1"/>
</dbReference>
<evidence type="ECO:0000256" key="12">
    <source>
        <dbReference type="ARBA" id="ARBA00023136"/>
    </source>
</evidence>
<protein>
    <recommendedName>
        <fullName evidence="13">Probable protein kinase UbiB</fullName>
        <ecNumber evidence="13">2.7.-.-</ecNumber>
    </recommendedName>
    <alternativeName>
        <fullName evidence="13">Ubiquinone biosynthesis protein UbiB</fullName>
    </alternativeName>
</protein>
<feature type="active site" description="Proton acceptor" evidence="13">
    <location>
        <position position="288"/>
    </location>
</feature>
<dbReference type="AlphaFoldDB" id="A0A831RM19"/>
<comment type="similarity">
    <text evidence="13">Belongs to the ABC1 family. UbiB subfamily.</text>
</comment>
<dbReference type="GO" id="GO:0010795">
    <property type="term" value="P:regulation of ubiquinone biosynthetic process"/>
    <property type="evidence" value="ECO:0007669"/>
    <property type="project" value="UniProtKB-UniRule"/>
</dbReference>
<dbReference type="GO" id="GO:0005524">
    <property type="term" value="F:ATP binding"/>
    <property type="evidence" value="ECO:0007669"/>
    <property type="project" value="UniProtKB-KW"/>
</dbReference>
<keyword evidence="12 13" id="KW-0472">Membrane</keyword>
<evidence type="ECO:0000256" key="11">
    <source>
        <dbReference type="ARBA" id="ARBA00022989"/>
    </source>
</evidence>
<keyword evidence="15" id="KW-0830">Ubiquinone</keyword>
<comment type="function">
    <text evidence="13">Is probably a protein kinase regulator of UbiI activity which is involved in aerobic coenzyme Q (ubiquinone) biosynthesis.</text>
</comment>
<keyword evidence="7 13" id="KW-0812">Transmembrane</keyword>
<feature type="binding site" evidence="13">
    <location>
        <begin position="131"/>
        <end position="139"/>
    </location>
    <ligand>
        <name>ATP</name>
        <dbReference type="ChEBI" id="CHEBI:30616"/>
    </ligand>
</feature>
<evidence type="ECO:0000256" key="7">
    <source>
        <dbReference type="ARBA" id="ARBA00022692"/>
    </source>
</evidence>